<dbReference type="PANTHER" id="PTHR22726:SF1">
    <property type="entry name" value="METALLOENDOPEPTIDASE OMA1, MITOCHONDRIAL"/>
    <property type="match status" value="1"/>
</dbReference>
<keyword evidence="4 6" id="KW-0862">Zinc</keyword>
<name>D5BQA6_PUNMI</name>
<evidence type="ECO:0000256" key="5">
    <source>
        <dbReference type="ARBA" id="ARBA00023049"/>
    </source>
</evidence>
<evidence type="ECO:0000256" key="2">
    <source>
        <dbReference type="ARBA" id="ARBA00022723"/>
    </source>
</evidence>
<organism evidence="9 10">
    <name type="scientific">Puniceispirillum marinum (strain IMCC1322)</name>
    <dbReference type="NCBI Taxonomy" id="488538"/>
    <lineage>
        <taxon>Bacteria</taxon>
        <taxon>Pseudomonadati</taxon>
        <taxon>Pseudomonadota</taxon>
        <taxon>Alphaproteobacteria</taxon>
        <taxon>Candidatus Puniceispirillales</taxon>
        <taxon>Candidatus Puniceispirillaceae</taxon>
        <taxon>Candidatus Puniceispirillum</taxon>
    </lineage>
</organism>
<keyword evidence="7" id="KW-1133">Transmembrane helix</keyword>
<dbReference type="OrthoDB" id="9810445at2"/>
<keyword evidence="5 6" id="KW-0482">Metalloprotease</keyword>
<keyword evidence="10" id="KW-1185">Reference proteome</keyword>
<dbReference type="GO" id="GO:0016020">
    <property type="term" value="C:membrane"/>
    <property type="evidence" value="ECO:0007669"/>
    <property type="project" value="TreeGrafter"/>
</dbReference>
<dbReference type="GO" id="GO:0051603">
    <property type="term" value="P:proteolysis involved in protein catabolic process"/>
    <property type="evidence" value="ECO:0007669"/>
    <property type="project" value="TreeGrafter"/>
</dbReference>
<dbReference type="AlphaFoldDB" id="D5BQA6"/>
<dbReference type="HOGENOM" id="CLU_029002_0_1_5"/>
<dbReference type="GO" id="GO:0046872">
    <property type="term" value="F:metal ion binding"/>
    <property type="evidence" value="ECO:0007669"/>
    <property type="project" value="UniProtKB-KW"/>
</dbReference>
<feature type="transmembrane region" description="Helical" evidence="7">
    <location>
        <begin position="104"/>
        <end position="123"/>
    </location>
</feature>
<dbReference type="KEGG" id="apb:SAR116_0361"/>
<evidence type="ECO:0000256" key="6">
    <source>
        <dbReference type="RuleBase" id="RU003983"/>
    </source>
</evidence>
<keyword evidence="7" id="KW-0812">Transmembrane</keyword>
<feature type="domain" description="Peptidase M48" evidence="8">
    <location>
        <begin position="193"/>
        <end position="341"/>
    </location>
</feature>
<sequence length="343" mass="37602">MQILGTITFKNSTSRSKAALLINEPDQETGTLYLAVQDGGVPYAVEIAHVSAPMAGADRRFTLTDGNVLHFPTDTIPDELAPYLPPSASRWHIMHKFEQVSPKGMLVVLLLIVGILYGFRLSIEPAGDFAARLISPKHEQIIGETTLAQLDLLLFNSSMLEKETKQRLEERFEALLALQTGNNSTIKLVFRSAPTIGPNAFALPGNIIVLLDEMVEFADDDDLITAILAHEIAHVTKRHAMRYITRSALLTTGAAVIFGADDSVLEELASIGGGLVLAKFSRAFELEADEQGAEDMRRLGLDPQKISILFDKIESECNGNCDGGSYFSSHPSFAERRSNLDRY</sequence>
<dbReference type="CDD" id="cd07332">
    <property type="entry name" value="M48C_Oma1_like"/>
    <property type="match status" value="1"/>
</dbReference>
<dbReference type="InterPro" id="IPR001915">
    <property type="entry name" value="Peptidase_M48"/>
</dbReference>
<evidence type="ECO:0000313" key="9">
    <source>
        <dbReference type="EMBL" id="ADE38604.1"/>
    </source>
</evidence>
<accession>D5BQA6</accession>
<keyword evidence="3 6" id="KW-0378">Hydrolase</keyword>
<proteinExistence type="inferred from homology"/>
<dbReference type="RefSeq" id="WP_013045234.1">
    <property type="nucleotide sequence ID" value="NC_014010.1"/>
</dbReference>
<protein>
    <recommendedName>
        <fullName evidence="8">Peptidase M48 domain-containing protein</fullName>
    </recommendedName>
</protein>
<gene>
    <name evidence="9" type="ordered locus">SAR116_0361</name>
</gene>
<comment type="similarity">
    <text evidence="6">Belongs to the peptidase M48 family.</text>
</comment>
<dbReference type="Proteomes" id="UP000007460">
    <property type="component" value="Chromosome"/>
</dbReference>
<evidence type="ECO:0000256" key="3">
    <source>
        <dbReference type="ARBA" id="ARBA00022801"/>
    </source>
</evidence>
<evidence type="ECO:0000259" key="8">
    <source>
        <dbReference type="Pfam" id="PF01435"/>
    </source>
</evidence>
<dbReference type="Gene3D" id="3.30.2010.10">
    <property type="entry name" value="Metalloproteases ('zincins'), catalytic domain"/>
    <property type="match status" value="1"/>
</dbReference>
<evidence type="ECO:0000256" key="4">
    <source>
        <dbReference type="ARBA" id="ARBA00022833"/>
    </source>
</evidence>
<reference evidence="9 10" key="1">
    <citation type="journal article" date="2010" name="J. Bacteriol.">
        <title>Complete genome sequence of "Candidatus Puniceispirillum marinum" IMCC1322, a representative of the SAR116 clade in the Alphaproteobacteria.</title>
        <authorList>
            <person name="Oh H.M."/>
            <person name="Kwon K.K."/>
            <person name="Kang I."/>
            <person name="Kang S.G."/>
            <person name="Lee J.H."/>
            <person name="Kim S.J."/>
            <person name="Cho J.C."/>
        </authorList>
    </citation>
    <scope>NUCLEOTIDE SEQUENCE [LARGE SCALE GENOMIC DNA]</scope>
    <source>
        <strain evidence="9 10">IMCC1322</strain>
    </source>
</reference>
<keyword evidence="1 6" id="KW-0645">Protease</keyword>
<comment type="cofactor">
    <cofactor evidence="6">
        <name>Zn(2+)</name>
        <dbReference type="ChEBI" id="CHEBI:29105"/>
    </cofactor>
    <text evidence="6">Binds 1 zinc ion per subunit.</text>
</comment>
<dbReference type="Pfam" id="PF01435">
    <property type="entry name" value="Peptidase_M48"/>
    <property type="match status" value="1"/>
</dbReference>
<dbReference type="STRING" id="488538.SAR116_0361"/>
<keyword evidence="7" id="KW-0472">Membrane</keyword>
<evidence type="ECO:0000256" key="7">
    <source>
        <dbReference type="SAM" id="Phobius"/>
    </source>
</evidence>
<evidence type="ECO:0000313" key="10">
    <source>
        <dbReference type="Proteomes" id="UP000007460"/>
    </source>
</evidence>
<dbReference type="InterPro" id="IPR051156">
    <property type="entry name" value="Mito/Outer_Membr_Metalloprot"/>
</dbReference>
<keyword evidence="2" id="KW-0479">Metal-binding</keyword>
<dbReference type="eggNOG" id="COG0501">
    <property type="taxonomic scope" value="Bacteria"/>
</dbReference>
<dbReference type="PANTHER" id="PTHR22726">
    <property type="entry name" value="METALLOENDOPEPTIDASE OMA1"/>
    <property type="match status" value="1"/>
</dbReference>
<dbReference type="EMBL" id="CP001751">
    <property type="protein sequence ID" value="ADE38604.1"/>
    <property type="molecule type" value="Genomic_DNA"/>
</dbReference>
<dbReference type="GO" id="GO:0004222">
    <property type="term" value="F:metalloendopeptidase activity"/>
    <property type="evidence" value="ECO:0007669"/>
    <property type="project" value="InterPro"/>
</dbReference>
<evidence type="ECO:0000256" key="1">
    <source>
        <dbReference type="ARBA" id="ARBA00022670"/>
    </source>
</evidence>